<evidence type="ECO:0000256" key="1">
    <source>
        <dbReference type="PROSITE-ProRule" id="PRU00175"/>
    </source>
</evidence>
<name>A0AA35JJD0_SACUV</name>
<evidence type="ECO:0000313" key="5">
    <source>
        <dbReference type="Proteomes" id="UP001162090"/>
    </source>
</evidence>
<dbReference type="Proteomes" id="UP001162090">
    <property type="component" value="Chromosome 6"/>
</dbReference>
<dbReference type="PROSITE" id="PS50089">
    <property type="entry name" value="ZF_RING_2"/>
    <property type="match status" value="1"/>
</dbReference>
<protein>
    <recommendedName>
        <fullName evidence="3">RING-type domain-containing protein</fullName>
    </recommendedName>
</protein>
<dbReference type="AlphaFoldDB" id="A0AA35JJD0"/>
<accession>A0AA35JJD0</accession>
<evidence type="ECO:0000256" key="2">
    <source>
        <dbReference type="SAM" id="MobiDB-lite"/>
    </source>
</evidence>
<evidence type="ECO:0000259" key="3">
    <source>
        <dbReference type="PROSITE" id="PS50089"/>
    </source>
</evidence>
<feature type="region of interest" description="Disordered" evidence="2">
    <location>
        <begin position="26"/>
        <end position="48"/>
    </location>
</feature>
<sequence>MSLKPIDNSVNVKESGILMKTPTRFTFEKKLHTPPSGDRDIERSPPKKFLRSLSGRVFRKTPDLKKQQEPRFADVEDSHFTPNFGLMMSKRSNIPKPLNLSKPISPPPSLKRTAGSVASSLSKTGQLSALHSPVNIVCSNKFNIKGTNLTSSLLRESISDSTTVCDNSSDVNLVVVDEDYCIDGDSYYEEDSPTFMMNLARSIKKCNSQSGPKRYVGEKCLICEENISSTFTGEKVVESTCSHTSHYNCYLVLFETLYFQGKFPECKICGEISKPKDKDIVPEMVSKLLTGAGARNDSPSSDMQEQWIDLKSARSVTGGGLPQFTPREQLIRTADVSCDGFRTPQLSNSERFEAASYLDSPLLSSPFVTEPIFTEPLSLGGDEWDDHDEPDECAAEAWFSTTEKADLMVNVKFPETDINDNANDLEILQDVDYMNGQEPEERGKLWKESIDQYIEANVDKDKQFGGLILFDKIMYSDDGEQWVNNNVAILFTKFLVLFDYEDMKILGKIPRDQFCQVIKFNEKVLLCNLKSTNIPEIYLRFGENCEKWLLSKWKYCLENASLEGLPLCEVVTTVEELLHENIICVSRAPPSMVAAQSNNLQLPWKKSQKETPLKLIVCLNVSHAGGEWYRERVLGAISQILHELDVDDLLGIVVTGRDGNGQAGPFGTFMGMINKSWDGWATFLENLEVVRPYVFQDDEQEYRVTLQTCVRLASTSAYVDTNDHTKIEYAKQILVFNNKEVNAMGRDQKLMHALDMLSNDLKYEISQHRMTSPTNAGIQQFLEELHGKRYLDVTLCLPESTSKKMYLGDMAAGELQTRLVQDKHPHSNLVELEWFDVAKQQRICKTLKLPHFQ</sequence>
<dbReference type="InterPro" id="IPR001841">
    <property type="entry name" value="Znf_RING"/>
</dbReference>
<dbReference type="GO" id="GO:0008270">
    <property type="term" value="F:zinc ion binding"/>
    <property type="evidence" value="ECO:0007669"/>
    <property type="project" value="UniProtKB-KW"/>
</dbReference>
<evidence type="ECO:0000313" key="4">
    <source>
        <dbReference type="EMBL" id="CAI4061320.1"/>
    </source>
</evidence>
<feature type="region of interest" description="Disordered" evidence="2">
    <location>
        <begin position="97"/>
        <end position="117"/>
    </location>
</feature>
<reference evidence="4" key="1">
    <citation type="submission" date="2022-10" db="EMBL/GenBank/DDBJ databases">
        <authorList>
            <person name="Byrne P K."/>
        </authorList>
    </citation>
    <scope>NUCLEOTIDE SEQUENCE</scope>
    <source>
        <strain evidence="4">CBS7001</strain>
    </source>
</reference>
<feature type="compositionally biased region" description="Basic and acidic residues" evidence="2">
    <location>
        <begin position="26"/>
        <end position="45"/>
    </location>
</feature>
<keyword evidence="1" id="KW-0862">Zinc</keyword>
<dbReference type="EMBL" id="OX365917">
    <property type="protein sequence ID" value="CAI4061320.1"/>
    <property type="molecule type" value="Genomic_DNA"/>
</dbReference>
<feature type="domain" description="RING-type" evidence="3">
    <location>
        <begin position="220"/>
        <end position="269"/>
    </location>
</feature>
<keyword evidence="1" id="KW-0479">Metal-binding</keyword>
<organism evidence="4 5">
    <name type="scientific">Saccharomyces uvarum</name>
    <name type="common">Yeast</name>
    <name type="synonym">Saccharomyces bayanus var. uvarum</name>
    <dbReference type="NCBI Taxonomy" id="230603"/>
    <lineage>
        <taxon>Eukaryota</taxon>
        <taxon>Fungi</taxon>
        <taxon>Dikarya</taxon>
        <taxon>Ascomycota</taxon>
        <taxon>Saccharomycotina</taxon>
        <taxon>Saccharomycetes</taxon>
        <taxon>Saccharomycetales</taxon>
        <taxon>Saccharomycetaceae</taxon>
        <taxon>Saccharomyces</taxon>
    </lineage>
</organism>
<gene>
    <name evidence="4" type="primary">SUVC06G1930</name>
    <name evidence="4" type="ORF">SUVC_06G1930</name>
</gene>
<proteinExistence type="predicted"/>
<keyword evidence="1" id="KW-0863">Zinc-finger</keyword>